<dbReference type="PANTHER" id="PTHR23185">
    <property type="entry name" value="PROTEIN VIRILIZER HOMOLOG"/>
    <property type="match status" value="1"/>
</dbReference>
<dbReference type="GO" id="GO:0003723">
    <property type="term" value="F:RNA binding"/>
    <property type="evidence" value="ECO:0007669"/>
    <property type="project" value="TreeGrafter"/>
</dbReference>
<organism evidence="1 2">
    <name type="scientific">Romanomermis culicivorax</name>
    <name type="common">Nematode worm</name>
    <dbReference type="NCBI Taxonomy" id="13658"/>
    <lineage>
        <taxon>Eukaryota</taxon>
        <taxon>Metazoa</taxon>
        <taxon>Ecdysozoa</taxon>
        <taxon>Nematoda</taxon>
        <taxon>Enoplea</taxon>
        <taxon>Dorylaimia</taxon>
        <taxon>Mermithida</taxon>
        <taxon>Mermithoidea</taxon>
        <taxon>Mermithidae</taxon>
        <taxon>Romanomermis</taxon>
    </lineage>
</organism>
<dbReference type="InterPro" id="IPR026736">
    <property type="entry name" value="Virilizer"/>
</dbReference>
<sequence>MRFTGIFKEELKYKYAIMQALYFDILPVATQIIEKLAELHSLNWQQGISLNNRCGSIFYACVLPTLSIIKHCLCYLINCRKEEFRDTAIIYPLMKMYTVCCSMLPSSGVVSEVFIIQREIVAALLSFTQVEDPPVVINDDCEQPKAVRESLWTMALIEIMKFMGDAICNFVAGFGMLSELLPLPLPLQAKA</sequence>
<evidence type="ECO:0000313" key="2">
    <source>
        <dbReference type="WBParaSite" id="nRc.2.0.1.t30540-RA"/>
    </source>
</evidence>
<proteinExistence type="predicted"/>
<protein>
    <submittedName>
        <fullName evidence="2">Uncharacterized protein</fullName>
    </submittedName>
</protein>
<accession>A0A915JVV0</accession>
<reference evidence="2" key="1">
    <citation type="submission" date="2022-11" db="UniProtKB">
        <authorList>
            <consortium name="WormBaseParasite"/>
        </authorList>
    </citation>
    <scope>IDENTIFICATION</scope>
</reference>
<dbReference type="PANTHER" id="PTHR23185:SF0">
    <property type="entry name" value="PROTEIN VIRILIZER HOMOLOG"/>
    <property type="match status" value="1"/>
</dbReference>
<dbReference type="GO" id="GO:0036396">
    <property type="term" value="C:RNA N6-methyladenosine methyltransferase complex"/>
    <property type="evidence" value="ECO:0007669"/>
    <property type="project" value="TreeGrafter"/>
</dbReference>
<name>A0A915JVV0_ROMCU</name>
<keyword evidence="1" id="KW-1185">Reference proteome</keyword>
<evidence type="ECO:0000313" key="1">
    <source>
        <dbReference type="Proteomes" id="UP000887565"/>
    </source>
</evidence>
<dbReference type="Proteomes" id="UP000887565">
    <property type="component" value="Unplaced"/>
</dbReference>
<dbReference type="WBParaSite" id="nRc.2.0.1.t30540-RA">
    <property type="protein sequence ID" value="nRc.2.0.1.t30540-RA"/>
    <property type="gene ID" value="nRc.2.0.1.g30540"/>
</dbReference>
<dbReference type="AlphaFoldDB" id="A0A915JVV0"/>